<evidence type="ECO:0000313" key="2">
    <source>
        <dbReference type="Proteomes" id="UP000515561"/>
    </source>
</evidence>
<accession>A0A6S6R322</accession>
<proteinExistence type="predicted"/>
<reference evidence="1 2" key="1">
    <citation type="journal article" date="2016" name="Int. J. Syst. Evol. Microbiol.">
        <title>Descriptions of Anaerotaenia torta gen. nov., sp. nov. and Anaerocolumna cellulosilytica gen. nov., sp. nov. isolated from a methanogenic reactor of cattle waste.</title>
        <authorList>
            <person name="Uek A."/>
            <person name="Ohtaki Y."/>
            <person name="Kaku N."/>
            <person name="Ueki K."/>
        </authorList>
    </citation>
    <scope>NUCLEOTIDE SEQUENCE [LARGE SCALE GENOMIC DNA]</scope>
    <source>
        <strain evidence="1 2">SN021</strain>
    </source>
</reference>
<dbReference type="KEGG" id="acel:acsn021_11200"/>
<dbReference type="AlphaFoldDB" id="A0A6S6R322"/>
<sequence length="189" mass="21242">MEVKWIQLLKEKIREKKGSGLIEAVVLFLVTMMFFSVAFEYLRIQMVANNIRDAYERAILTVASENYNEVYAGFREEDFIGGVYEGGSGGGGKLGELPEWISLNDYGSVGEELEELLVLKCEDGVYTSDKDKYILKDIEVQVKEGSASTSGKYEVKGEITMEIPIYFASVKITQAEIPLKVKTAYTPKY</sequence>
<gene>
    <name evidence="1" type="ORF">acsn021_11200</name>
</gene>
<name>A0A6S6R322_9FIRM</name>
<protein>
    <submittedName>
        <fullName evidence="1">Uncharacterized protein</fullName>
    </submittedName>
</protein>
<dbReference type="RefSeq" id="WP_184090901.1">
    <property type="nucleotide sequence ID" value="NZ_AP023367.1"/>
</dbReference>
<keyword evidence="2" id="KW-1185">Reference proteome</keyword>
<organism evidence="1 2">
    <name type="scientific">Anaerocolumna cellulosilytica</name>
    <dbReference type="NCBI Taxonomy" id="433286"/>
    <lineage>
        <taxon>Bacteria</taxon>
        <taxon>Bacillati</taxon>
        <taxon>Bacillota</taxon>
        <taxon>Clostridia</taxon>
        <taxon>Lachnospirales</taxon>
        <taxon>Lachnospiraceae</taxon>
        <taxon>Anaerocolumna</taxon>
    </lineage>
</organism>
<dbReference type="Proteomes" id="UP000515561">
    <property type="component" value="Chromosome"/>
</dbReference>
<evidence type="ECO:0000313" key="1">
    <source>
        <dbReference type="EMBL" id="BCJ93551.1"/>
    </source>
</evidence>
<dbReference type="EMBL" id="AP023367">
    <property type="protein sequence ID" value="BCJ93551.1"/>
    <property type="molecule type" value="Genomic_DNA"/>
</dbReference>